<evidence type="ECO:0000313" key="2">
    <source>
        <dbReference type="EMBL" id="SFL44791.1"/>
    </source>
</evidence>
<evidence type="ECO:0000313" key="3">
    <source>
        <dbReference type="Proteomes" id="UP000199144"/>
    </source>
</evidence>
<gene>
    <name evidence="2" type="ORF">SAMN04488042_101235</name>
</gene>
<dbReference type="AlphaFoldDB" id="A0A1I4HT66"/>
<keyword evidence="3" id="KW-1185">Reference proteome</keyword>
<feature type="compositionally biased region" description="Low complexity" evidence="1">
    <location>
        <begin position="70"/>
        <end position="93"/>
    </location>
</feature>
<feature type="region of interest" description="Disordered" evidence="1">
    <location>
        <begin position="262"/>
        <end position="308"/>
    </location>
</feature>
<dbReference type="Proteomes" id="UP000199144">
    <property type="component" value="Unassembled WGS sequence"/>
</dbReference>
<proteinExistence type="predicted"/>
<name>A0A1I4HT66_9RHOB</name>
<dbReference type="EMBL" id="FOTQ01000001">
    <property type="protein sequence ID" value="SFL44791.1"/>
    <property type="molecule type" value="Genomic_DNA"/>
</dbReference>
<protein>
    <submittedName>
        <fullName evidence="2">Uncharacterized protein</fullName>
    </submittedName>
</protein>
<organism evidence="2 3">
    <name type="scientific">Shimia aestuarii</name>
    <dbReference type="NCBI Taxonomy" id="254406"/>
    <lineage>
        <taxon>Bacteria</taxon>
        <taxon>Pseudomonadati</taxon>
        <taxon>Pseudomonadota</taxon>
        <taxon>Alphaproteobacteria</taxon>
        <taxon>Rhodobacterales</taxon>
        <taxon>Roseobacteraceae</taxon>
    </lineage>
</organism>
<feature type="region of interest" description="Disordered" evidence="1">
    <location>
        <begin position="1"/>
        <end position="94"/>
    </location>
</feature>
<feature type="compositionally biased region" description="Polar residues" evidence="1">
    <location>
        <begin position="52"/>
        <end position="68"/>
    </location>
</feature>
<dbReference type="STRING" id="254406.SAMN04488042_101235"/>
<accession>A0A1I4HT66</accession>
<feature type="compositionally biased region" description="Polar residues" evidence="1">
    <location>
        <begin position="10"/>
        <end position="37"/>
    </location>
</feature>
<sequence>MTTDEGLLKSGSTAQTPQTQSASENEQTQSKPHSENASSKLSKSEKLEQINKLLSPNEGTDATQNTGQHAADPASSGDGAAASGEASAPESGGTMSIKELATQLGTTPKKLYESLEIGLGDGETITLSEMKSQYKGQHEATRDIVERENQLSAQHAQTLENLQLLNSVYDDLKGKLSPETLQQLQERTNTAEAKERALMVQAMPELTDPAKLDTFRNDVAETMAQFGFKPHELVIRDHRIALAIKELISTKRQLKALMEFEPTKTPPRSQKPQGKRVKPSRTADLLNKARAGSNKDKAAAVDAILKGH</sequence>
<reference evidence="2 3" key="1">
    <citation type="submission" date="2016-10" db="EMBL/GenBank/DDBJ databases">
        <authorList>
            <person name="de Groot N.N."/>
        </authorList>
    </citation>
    <scope>NUCLEOTIDE SEQUENCE [LARGE SCALE GENOMIC DNA]</scope>
    <source>
        <strain evidence="2 3">DSM 15283</strain>
    </source>
</reference>
<dbReference type="RefSeq" id="WP_093090115.1">
    <property type="nucleotide sequence ID" value="NZ_FOTQ01000001.1"/>
</dbReference>
<evidence type="ECO:0000256" key="1">
    <source>
        <dbReference type="SAM" id="MobiDB-lite"/>
    </source>
</evidence>